<evidence type="ECO:0000313" key="3">
    <source>
        <dbReference type="EMBL" id="GAW82324.1"/>
    </source>
</evidence>
<dbReference type="PANTHER" id="PTHR13261:SF0">
    <property type="entry name" value="BRCA2 AND CDKN1A-INTERACTING PROTEIN"/>
    <property type="match status" value="1"/>
</dbReference>
<name>A0A1Y1JQH4_PLAGO</name>
<gene>
    <name evidence="3" type="ORF">PGO_123220</name>
</gene>
<dbReference type="OrthoDB" id="27543at2759"/>
<dbReference type="Proteomes" id="UP000195521">
    <property type="component" value="Unassembled WGS sequence"/>
</dbReference>
<evidence type="ECO:0008006" key="5">
    <source>
        <dbReference type="Google" id="ProtNLM"/>
    </source>
</evidence>
<evidence type="ECO:0000313" key="4">
    <source>
        <dbReference type="Proteomes" id="UP000195521"/>
    </source>
</evidence>
<evidence type="ECO:0000256" key="2">
    <source>
        <dbReference type="SAM" id="MobiDB-lite"/>
    </source>
</evidence>
<dbReference type="AlphaFoldDB" id="A0A1Y1JQH4"/>
<reference evidence="4" key="1">
    <citation type="submission" date="2017-04" db="EMBL/GenBank/DDBJ databases">
        <title>Plasmodium gonderi genome.</title>
        <authorList>
            <person name="Arisue N."/>
            <person name="Honma H."/>
            <person name="Kawai S."/>
            <person name="Tougan T."/>
            <person name="Tanabe K."/>
            <person name="Horii T."/>
        </authorList>
    </citation>
    <scope>NUCLEOTIDE SEQUENCE [LARGE SCALE GENOMIC DNA]</scope>
    <source>
        <strain evidence="4">ATCC 30045</strain>
    </source>
</reference>
<comment type="caution">
    <text evidence="3">The sequence shown here is derived from an EMBL/GenBank/DDBJ whole genome shotgun (WGS) entry which is preliminary data.</text>
</comment>
<feature type="compositionally biased region" description="Basic residues" evidence="2">
    <location>
        <begin position="59"/>
        <end position="73"/>
    </location>
</feature>
<keyword evidence="4" id="KW-1185">Reference proteome</keyword>
<feature type="compositionally biased region" description="Basic and acidic residues" evidence="2">
    <location>
        <begin position="1"/>
        <end position="32"/>
    </location>
</feature>
<sequence>MEKEERKKNSCDENTHAEAKNDKKGNILDVKRESRKGRNNGSTKESKGNKGLREVKKLDKGKKKKKKKEHKQWRKAEEKLKKKKNLNKSKKANRGGNKGTNEKTENSEDERDSRKDELVVDFELIDPSDTYKDNVRILLRSTELYNNLKCSEQLINVICDQQNIGKFLSLPGRSNSDSSGNNLNSESDNVVGFQTIINLNQYDEIKELKEFLTNKMKKGNTLDFQENIKEITKLIMSDKTGNIGLYISNRIINTPIKLVPLIYKNVIDDVYWSQGIEDLDESEKKFYFFDYILFYTKVYKNLGEEIIFANYEEQYFFQHKIYHVMWNNNNIKKFYEFCNNKNKEVTYKEFVTIFIVPFNKVDEAVKQMIQEGY</sequence>
<dbReference type="InterPro" id="IPR025602">
    <property type="entry name" value="BCP1_family"/>
</dbReference>
<comment type="similarity">
    <text evidence="1">Belongs to the BCP1 family.</text>
</comment>
<dbReference type="EMBL" id="BDQF01000013">
    <property type="protein sequence ID" value="GAW82324.1"/>
    <property type="molecule type" value="Genomic_DNA"/>
</dbReference>
<protein>
    <recommendedName>
        <fullName evidence="5">Protein BCP1</fullName>
    </recommendedName>
</protein>
<evidence type="ECO:0000256" key="1">
    <source>
        <dbReference type="ARBA" id="ARBA00006781"/>
    </source>
</evidence>
<feature type="compositionally biased region" description="Basic and acidic residues" evidence="2">
    <location>
        <begin position="100"/>
        <end position="114"/>
    </location>
</feature>
<feature type="compositionally biased region" description="Basic and acidic residues" evidence="2">
    <location>
        <begin position="44"/>
        <end position="58"/>
    </location>
</feature>
<accession>A0A1Y1JQH4</accession>
<dbReference type="GO" id="GO:0005634">
    <property type="term" value="C:nucleus"/>
    <property type="evidence" value="ECO:0007669"/>
    <property type="project" value="TreeGrafter"/>
</dbReference>
<dbReference type="Pfam" id="PF13862">
    <property type="entry name" value="BCCIP"/>
    <property type="match status" value="1"/>
</dbReference>
<dbReference type="RefSeq" id="XP_028544913.1">
    <property type="nucleotide sequence ID" value="XM_028689112.1"/>
</dbReference>
<dbReference type="PANTHER" id="PTHR13261">
    <property type="entry name" value="BRCA2 AND CDKN1A INTERACTING PROTEIN"/>
    <property type="match status" value="1"/>
</dbReference>
<feature type="compositionally biased region" description="Basic residues" evidence="2">
    <location>
        <begin position="81"/>
        <end position="93"/>
    </location>
</feature>
<dbReference type="GeneID" id="39749061"/>
<organism evidence="3 4">
    <name type="scientific">Plasmodium gonderi</name>
    <dbReference type="NCBI Taxonomy" id="77519"/>
    <lineage>
        <taxon>Eukaryota</taxon>
        <taxon>Sar</taxon>
        <taxon>Alveolata</taxon>
        <taxon>Apicomplexa</taxon>
        <taxon>Aconoidasida</taxon>
        <taxon>Haemosporida</taxon>
        <taxon>Plasmodiidae</taxon>
        <taxon>Plasmodium</taxon>
        <taxon>Plasmodium (Plasmodium)</taxon>
    </lineage>
</organism>
<dbReference type="OMA" id="WSQGIED"/>
<proteinExistence type="inferred from homology"/>
<feature type="region of interest" description="Disordered" evidence="2">
    <location>
        <begin position="1"/>
        <end position="114"/>
    </location>
</feature>